<keyword evidence="4 5" id="KW-0732">Signal</keyword>
<organism evidence="7 8">
    <name type="scientific">Gloeocapsopsis crepidinum LEGE 06123</name>
    <dbReference type="NCBI Taxonomy" id="588587"/>
    <lineage>
        <taxon>Bacteria</taxon>
        <taxon>Bacillati</taxon>
        <taxon>Cyanobacteriota</taxon>
        <taxon>Cyanophyceae</taxon>
        <taxon>Oscillatoriophycideae</taxon>
        <taxon>Chroococcales</taxon>
        <taxon>Chroococcaceae</taxon>
        <taxon>Gloeocapsopsis</taxon>
    </lineage>
</organism>
<accession>A0ABR9UV35</accession>
<evidence type="ECO:0000256" key="2">
    <source>
        <dbReference type="ARBA" id="ARBA00008814"/>
    </source>
</evidence>
<evidence type="ECO:0000256" key="3">
    <source>
        <dbReference type="ARBA" id="ARBA00022448"/>
    </source>
</evidence>
<evidence type="ECO:0000259" key="6">
    <source>
        <dbReference type="PROSITE" id="PS50983"/>
    </source>
</evidence>
<dbReference type="Pfam" id="PF01497">
    <property type="entry name" value="Peripla_BP_2"/>
    <property type="match status" value="1"/>
</dbReference>
<dbReference type="PANTHER" id="PTHR30532:SF24">
    <property type="entry name" value="FERRIC ENTEROBACTIN-BINDING PERIPLASMIC PROTEIN FEPB"/>
    <property type="match status" value="1"/>
</dbReference>
<feature type="chain" id="PRO_5047328579" evidence="5">
    <location>
        <begin position="22"/>
        <end position="338"/>
    </location>
</feature>
<dbReference type="CDD" id="cd01146">
    <property type="entry name" value="FhuD"/>
    <property type="match status" value="1"/>
</dbReference>
<keyword evidence="8" id="KW-1185">Reference proteome</keyword>
<dbReference type="PANTHER" id="PTHR30532">
    <property type="entry name" value="IRON III DICITRATE-BINDING PERIPLASMIC PROTEIN"/>
    <property type="match status" value="1"/>
</dbReference>
<evidence type="ECO:0000313" key="8">
    <source>
        <dbReference type="Proteomes" id="UP000651156"/>
    </source>
</evidence>
<evidence type="ECO:0000313" key="7">
    <source>
        <dbReference type="EMBL" id="MBE9192166.1"/>
    </source>
</evidence>
<dbReference type="Proteomes" id="UP000651156">
    <property type="component" value="Unassembled WGS sequence"/>
</dbReference>
<comment type="subcellular location">
    <subcellularLocation>
        <location evidence="1">Cell envelope</location>
    </subcellularLocation>
</comment>
<proteinExistence type="inferred from homology"/>
<keyword evidence="3" id="KW-0813">Transport</keyword>
<reference evidence="7 8" key="1">
    <citation type="submission" date="2020-10" db="EMBL/GenBank/DDBJ databases">
        <authorList>
            <person name="Castelo-Branco R."/>
            <person name="Eusebio N."/>
            <person name="Adriana R."/>
            <person name="Vieira A."/>
            <person name="Brugerolle De Fraissinette N."/>
            <person name="Rezende De Castro R."/>
            <person name="Schneider M.P."/>
            <person name="Vasconcelos V."/>
            <person name="Leao P.N."/>
        </authorList>
    </citation>
    <scope>NUCLEOTIDE SEQUENCE [LARGE SCALE GENOMIC DNA]</scope>
    <source>
        <strain evidence="7 8">LEGE 06123</strain>
    </source>
</reference>
<dbReference type="EMBL" id="JADEWN010000048">
    <property type="protein sequence ID" value="MBE9192166.1"/>
    <property type="molecule type" value="Genomic_DNA"/>
</dbReference>
<dbReference type="RefSeq" id="WP_193933607.1">
    <property type="nucleotide sequence ID" value="NZ_CAWPMZ010000083.1"/>
</dbReference>
<evidence type="ECO:0000256" key="1">
    <source>
        <dbReference type="ARBA" id="ARBA00004196"/>
    </source>
</evidence>
<dbReference type="PROSITE" id="PS50983">
    <property type="entry name" value="FE_B12_PBP"/>
    <property type="match status" value="1"/>
</dbReference>
<name>A0ABR9UV35_9CHRO</name>
<dbReference type="InterPro" id="IPR002491">
    <property type="entry name" value="ABC_transptr_periplasmic_BD"/>
</dbReference>
<sequence length="338" mass="37394">MTKYRIKFLFLGLLAILFVTACSSQSPPTAVSVASSGCRLVQHSIGETQVCTQPEKVAALSPHILDSILALGVQPAAYAETVQLNLPRFDNPTAQIPYLGHRITTQPVNLGDRQNPSLETLVQLKPDVIIGERWLHQDKYQLFSKIAPTLLFDDTKGENQHWTNDITGIAQALDREAAAKKLLAAFPQQLATAREKLAPVVAAYPRVLVLSTNQLASQVSVAPDSTAGELMNAIGFEIVNPIPTTPDTWAQISLEVLPTIDTDLIFVIGWTEGLYNPEKELKQAWSQHPLLKTMKTFQENRVFFVDYQLWGSNIRGPITDELILQQLPELLLPLLSKD</sequence>
<feature type="domain" description="Fe/B12 periplasmic-binding" evidence="6">
    <location>
        <begin position="56"/>
        <end position="335"/>
    </location>
</feature>
<dbReference type="PROSITE" id="PS51257">
    <property type="entry name" value="PROKAR_LIPOPROTEIN"/>
    <property type="match status" value="1"/>
</dbReference>
<evidence type="ECO:0000256" key="5">
    <source>
        <dbReference type="SAM" id="SignalP"/>
    </source>
</evidence>
<protein>
    <submittedName>
        <fullName evidence="7">Iron-siderophore ABC transporter substrate-binding protein</fullName>
    </submittedName>
</protein>
<feature type="signal peptide" evidence="5">
    <location>
        <begin position="1"/>
        <end position="21"/>
    </location>
</feature>
<comment type="caution">
    <text evidence="7">The sequence shown here is derived from an EMBL/GenBank/DDBJ whole genome shotgun (WGS) entry which is preliminary data.</text>
</comment>
<dbReference type="Gene3D" id="3.40.50.1980">
    <property type="entry name" value="Nitrogenase molybdenum iron protein domain"/>
    <property type="match status" value="2"/>
</dbReference>
<evidence type="ECO:0000256" key="4">
    <source>
        <dbReference type="ARBA" id="ARBA00022729"/>
    </source>
</evidence>
<dbReference type="InterPro" id="IPR051313">
    <property type="entry name" value="Bact_iron-sidero_bind"/>
</dbReference>
<gene>
    <name evidence="7" type="ORF">IQ230_17770</name>
</gene>
<comment type="similarity">
    <text evidence="2">Belongs to the bacterial solute-binding protein 8 family.</text>
</comment>
<dbReference type="SUPFAM" id="SSF53807">
    <property type="entry name" value="Helical backbone' metal receptor"/>
    <property type="match status" value="1"/>
</dbReference>